<protein>
    <submittedName>
        <fullName evidence="3">Alpha/beta hydrolase</fullName>
    </submittedName>
</protein>
<dbReference type="Gene3D" id="3.40.50.1820">
    <property type="entry name" value="alpha/beta hydrolase"/>
    <property type="match status" value="1"/>
</dbReference>
<reference evidence="4" key="1">
    <citation type="submission" date="2017-02" db="EMBL/GenBank/DDBJ databases">
        <title>Complete genome sequence of Cupriavidus necator strain NH9, a 3-chlorobenzoate degrader.</title>
        <authorList>
            <person name="Moriuchi R."/>
            <person name="Dohra H."/>
            <person name="Ogawa N."/>
        </authorList>
    </citation>
    <scope>NUCLEOTIDE SEQUENCE [LARGE SCALE GENOMIC DNA]</scope>
    <source>
        <strain evidence="4">NH9</strain>
    </source>
</reference>
<dbReference type="KEGG" id="cuh:BJN34_28860"/>
<dbReference type="InterPro" id="IPR029058">
    <property type="entry name" value="AB_hydrolase_fold"/>
</dbReference>
<name>A0A1U9UYW8_CUPNE</name>
<dbReference type="PANTHER" id="PTHR48081:SF8">
    <property type="entry name" value="ALPHA_BETA HYDROLASE FOLD-3 DOMAIN-CONTAINING PROTEIN-RELATED"/>
    <property type="match status" value="1"/>
</dbReference>
<dbReference type="GO" id="GO:0016787">
    <property type="term" value="F:hydrolase activity"/>
    <property type="evidence" value="ECO:0007669"/>
    <property type="project" value="UniProtKB-KW"/>
</dbReference>
<dbReference type="InterPro" id="IPR050300">
    <property type="entry name" value="GDXG_lipolytic_enzyme"/>
</dbReference>
<evidence type="ECO:0000256" key="1">
    <source>
        <dbReference type="ARBA" id="ARBA00022801"/>
    </source>
</evidence>
<sequence>MSASPDNQIHPALRPIAAAASKQPSMAQVSFQAARAEMAERTAARVPGPHIDKVFDFWIPGPGGTIPLRVYRPEDAPGVTMAFHGGGWLMGNLDSFDAVCRNLARDSGLAVVSVDYRLAPEHPFPAAIDDAWAATCWVAGHGQELGLRASRMTVFGESAGGNLAAVVCLLARDRAGPELLAQALVYPATDARLQAASLWQYAEGFMQRKDDVLHAFRTYALDHGVPPSTWMLSPLLAESHAGLPPAILVTAACDAVRDDGEAYAMKLAEAGVPVTCVRYLGMLHTFYSMRGKLDAAALAQRQVADMLRIAVAQA</sequence>
<evidence type="ECO:0000313" key="3">
    <source>
        <dbReference type="EMBL" id="AQV97880.1"/>
    </source>
</evidence>
<evidence type="ECO:0000259" key="2">
    <source>
        <dbReference type="Pfam" id="PF07859"/>
    </source>
</evidence>
<organism evidence="3 4">
    <name type="scientific">Cupriavidus necator</name>
    <name type="common">Alcaligenes eutrophus</name>
    <name type="synonym">Ralstonia eutropha</name>
    <dbReference type="NCBI Taxonomy" id="106590"/>
    <lineage>
        <taxon>Bacteria</taxon>
        <taxon>Pseudomonadati</taxon>
        <taxon>Pseudomonadota</taxon>
        <taxon>Betaproteobacteria</taxon>
        <taxon>Burkholderiales</taxon>
        <taxon>Burkholderiaceae</taxon>
        <taxon>Cupriavidus</taxon>
    </lineage>
</organism>
<dbReference type="Pfam" id="PF07859">
    <property type="entry name" value="Abhydrolase_3"/>
    <property type="match status" value="1"/>
</dbReference>
<dbReference type="Proteomes" id="UP000189627">
    <property type="component" value="Chromosome 2"/>
</dbReference>
<feature type="domain" description="Alpha/beta hydrolase fold-3" evidence="2">
    <location>
        <begin position="81"/>
        <end position="287"/>
    </location>
</feature>
<dbReference type="AlphaFoldDB" id="A0A1U9UYW8"/>
<dbReference type="EMBL" id="CP017758">
    <property type="protein sequence ID" value="AQV97880.1"/>
    <property type="molecule type" value="Genomic_DNA"/>
</dbReference>
<proteinExistence type="predicted"/>
<keyword evidence="1 3" id="KW-0378">Hydrolase</keyword>
<dbReference type="InterPro" id="IPR013094">
    <property type="entry name" value="AB_hydrolase_3"/>
</dbReference>
<dbReference type="SUPFAM" id="SSF53474">
    <property type="entry name" value="alpha/beta-Hydrolases"/>
    <property type="match status" value="1"/>
</dbReference>
<gene>
    <name evidence="3" type="ORF">BJN34_28860</name>
</gene>
<evidence type="ECO:0000313" key="4">
    <source>
        <dbReference type="Proteomes" id="UP000189627"/>
    </source>
</evidence>
<dbReference type="PANTHER" id="PTHR48081">
    <property type="entry name" value="AB HYDROLASE SUPERFAMILY PROTEIN C4A8.06C"/>
    <property type="match status" value="1"/>
</dbReference>
<accession>A0A1U9UYW8</accession>